<proteinExistence type="predicted"/>
<dbReference type="AlphaFoldDB" id="S2JCC7"/>
<keyword evidence="3" id="KW-1185">Reference proteome</keyword>
<name>S2JCC7_MUCC1</name>
<feature type="compositionally biased region" description="Acidic residues" evidence="1">
    <location>
        <begin position="35"/>
        <end position="51"/>
    </location>
</feature>
<feature type="region of interest" description="Disordered" evidence="1">
    <location>
        <begin position="35"/>
        <end position="55"/>
    </location>
</feature>
<dbReference type="OrthoDB" id="2422867at2759"/>
<sequence>MNDSHITATGSQKREFQSLGSAFDRNDFSDLESLDVDEFASDDEEEVIDFEESSRDMKEELGKTSYVGTKYKTMEGLRKKAQSLDKQFNCPITSAKTSKNQMRCSKPLGGSSGGSRSQSAKELRRLPESVVVDATYKTNSHQLALLNFVVAGTIASEYGRKQLATIHAAGYWIRHESNESYEWAMKAIWADYLA</sequence>
<evidence type="ECO:0000313" key="2">
    <source>
        <dbReference type="EMBL" id="EPB87896.1"/>
    </source>
</evidence>
<evidence type="ECO:0008006" key="4">
    <source>
        <dbReference type="Google" id="ProtNLM"/>
    </source>
</evidence>
<accession>S2JCC7</accession>
<dbReference type="EMBL" id="KE123960">
    <property type="protein sequence ID" value="EPB87896.1"/>
    <property type="molecule type" value="Genomic_DNA"/>
</dbReference>
<protein>
    <recommendedName>
        <fullName evidence="4">MULE transposase domain-containing protein</fullName>
    </recommendedName>
</protein>
<reference evidence="3" key="1">
    <citation type="submission" date="2013-05" db="EMBL/GenBank/DDBJ databases">
        <title>The Genome sequence of Mucor circinelloides f. circinelloides 1006PhL.</title>
        <authorList>
            <consortium name="The Broad Institute Genomics Platform"/>
            <person name="Cuomo C."/>
            <person name="Earl A."/>
            <person name="Findley K."/>
            <person name="Lee S.C."/>
            <person name="Walker B."/>
            <person name="Young S."/>
            <person name="Zeng Q."/>
            <person name="Gargeya S."/>
            <person name="Fitzgerald M."/>
            <person name="Haas B."/>
            <person name="Abouelleil A."/>
            <person name="Allen A.W."/>
            <person name="Alvarado L."/>
            <person name="Arachchi H.M."/>
            <person name="Berlin A.M."/>
            <person name="Chapman S.B."/>
            <person name="Gainer-Dewar J."/>
            <person name="Goldberg J."/>
            <person name="Griggs A."/>
            <person name="Gujja S."/>
            <person name="Hansen M."/>
            <person name="Howarth C."/>
            <person name="Imamovic A."/>
            <person name="Ireland A."/>
            <person name="Larimer J."/>
            <person name="McCowan C."/>
            <person name="Murphy C."/>
            <person name="Pearson M."/>
            <person name="Poon T.W."/>
            <person name="Priest M."/>
            <person name="Roberts A."/>
            <person name="Saif S."/>
            <person name="Shea T."/>
            <person name="Sisk P."/>
            <person name="Sykes S."/>
            <person name="Wortman J."/>
            <person name="Nusbaum C."/>
            <person name="Birren B."/>
        </authorList>
    </citation>
    <scope>NUCLEOTIDE SEQUENCE [LARGE SCALE GENOMIC DNA]</scope>
    <source>
        <strain evidence="3">1006PhL</strain>
    </source>
</reference>
<evidence type="ECO:0000313" key="3">
    <source>
        <dbReference type="Proteomes" id="UP000014254"/>
    </source>
</evidence>
<dbReference type="VEuPathDB" id="FungiDB:HMPREF1544_05303"/>
<dbReference type="InParanoid" id="S2JCC7"/>
<organism evidence="2 3">
    <name type="scientific">Mucor circinelloides f. circinelloides (strain 1006PhL)</name>
    <name type="common">Mucormycosis agent</name>
    <name type="synonym">Calyptromyces circinelloides</name>
    <dbReference type="NCBI Taxonomy" id="1220926"/>
    <lineage>
        <taxon>Eukaryota</taxon>
        <taxon>Fungi</taxon>
        <taxon>Fungi incertae sedis</taxon>
        <taxon>Mucoromycota</taxon>
        <taxon>Mucoromycotina</taxon>
        <taxon>Mucoromycetes</taxon>
        <taxon>Mucorales</taxon>
        <taxon>Mucorineae</taxon>
        <taxon>Mucoraceae</taxon>
        <taxon>Mucor</taxon>
    </lineage>
</organism>
<dbReference type="Proteomes" id="UP000014254">
    <property type="component" value="Unassembled WGS sequence"/>
</dbReference>
<gene>
    <name evidence="2" type="ORF">HMPREF1544_05303</name>
</gene>
<feature type="region of interest" description="Disordered" evidence="1">
    <location>
        <begin position="99"/>
        <end position="122"/>
    </location>
</feature>
<evidence type="ECO:0000256" key="1">
    <source>
        <dbReference type="SAM" id="MobiDB-lite"/>
    </source>
</evidence>